<protein>
    <submittedName>
        <fullName evidence="1">RVP_2 domain-containing protein</fullName>
    </submittedName>
</protein>
<dbReference type="Gene3D" id="2.40.70.10">
    <property type="entry name" value="Acid Proteases"/>
    <property type="match status" value="1"/>
</dbReference>
<dbReference type="OrthoDB" id="1745472at2759"/>
<dbReference type="Proteomes" id="UP000187406">
    <property type="component" value="Unassembled WGS sequence"/>
</dbReference>
<organism evidence="1 2">
    <name type="scientific">Cephalotus follicularis</name>
    <name type="common">Albany pitcher plant</name>
    <dbReference type="NCBI Taxonomy" id="3775"/>
    <lineage>
        <taxon>Eukaryota</taxon>
        <taxon>Viridiplantae</taxon>
        <taxon>Streptophyta</taxon>
        <taxon>Embryophyta</taxon>
        <taxon>Tracheophyta</taxon>
        <taxon>Spermatophyta</taxon>
        <taxon>Magnoliopsida</taxon>
        <taxon>eudicotyledons</taxon>
        <taxon>Gunneridae</taxon>
        <taxon>Pentapetalae</taxon>
        <taxon>rosids</taxon>
        <taxon>fabids</taxon>
        <taxon>Oxalidales</taxon>
        <taxon>Cephalotaceae</taxon>
        <taxon>Cephalotus</taxon>
    </lineage>
</organism>
<dbReference type="CDD" id="cd00303">
    <property type="entry name" value="retropepsin_like"/>
    <property type="match status" value="1"/>
</dbReference>
<evidence type="ECO:0000313" key="1">
    <source>
        <dbReference type="EMBL" id="GAV63697.1"/>
    </source>
</evidence>
<dbReference type="AlphaFoldDB" id="A0A1Q3B6P1"/>
<proteinExistence type="predicted"/>
<reference evidence="2" key="1">
    <citation type="submission" date="2016-04" db="EMBL/GenBank/DDBJ databases">
        <title>Cephalotus genome sequencing.</title>
        <authorList>
            <person name="Fukushima K."/>
            <person name="Hasebe M."/>
            <person name="Fang X."/>
        </authorList>
    </citation>
    <scope>NUCLEOTIDE SEQUENCE [LARGE SCALE GENOMIC DNA]</scope>
    <source>
        <strain evidence="2">cv. St1</strain>
    </source>
</reference>
<keyword evidence="2" id="KW-1185">Reference proteome</keyword>
<dbReference type="InterPro" id="IPR021109">
    <property type="entry name" value="Peptidase_aspartic_dom_sf"/>
</dbReference>
<accession>A0A1Q3B6P1</accession>
<sequence>MDAIQPEMSLLAMAGQQSPNSIRITSIYHEHRLHVLIDSGSTHNFIQERAAQKLHLTIIPCKPFNVMVGNGESICYNKQCKGVKSKLQQIDCVCDLYGLQMKGSDIVLGFQWLKTLGPILTDYKRLSMKFSWQGRSVELLGEPIPTTEPIQLHQLRRLNSCDAIASIFFLKVDFIEENSTASADSILEEIMELLT</sequence>
<dbReference type="Pfam" id="PF08284">
    <property type="entry name" value="RVP_2"/>
    <property type="match status" value="1"/>
</dbReference>
<gene>
    <name evidence="1" type="ORF">CFOL_v3_07215</name>
</gene>
<dbReference type="InParanoid" id="A0A1Q3B6P1"/>
<evidence type="ECO:0000313" key="2">
    <source>
        <dbReference type="Proteomes" id="UP000187406"/>
    </source>
</evidence>
<dbReference type="SUPFAM" id="SSF50630">
    <property type="entry name" value="Acid proteases"/>
    <property type="match status" value="1"/>
</dbReference>
<comment type="caution">
    <text evidence="1">The sequence shown here is derived from an EMBL/GenBank/DDBJ whole genome shotgun (WGS) entry which is preliminary data.</text>
</comment>
<dbReference type="EMBL" id="BDDD01000315">
    <property type="protein sequence ID" value="GAV63697.1"/>
    <property type="molecule type" value="Genomic_DNA"/>
</dbReference>
<name>A0A1Q3B6P1_CEPFO</name>